<dbReference type="Proteomes" id="UP000215214">
    <property type="component" value="Chromosome TJEJU"/>
</dbReference>
<proteinExistence type="predicted"/>
<organism evidence="1 2">
    <name type="scientific">Tenacibaculum jejuense</name>
    <dbReference type="NCBI Taxonomy" id="584609"/>
    <lineage>
        <taxon>Bacteria</taxon>
        <taxon>Pseudomonadati</taxon>
        <taxon>Bacteroidota</taxon>
        <taxon>Flavobacteriia</taxon>
        <taxon>Flavobacteriales</taxon>
        <taxon>Flavobacteriaceae</taxon>
        <taxon>Tenacibaculum</taxon>
    </lineage>
</organism>
<evidence type="ECO:0000313" key="1">
    <source>
        <dbReference type="EMBL" id="SNR17633.1"/>
    </source>
</evidence>
<name>A0A238UEK5_9FLAO</name>
<evidence type="ECO:0008006" key="3">
    <source>
        <dbReference type="Google" id="ProtNLM"/>
    </source>
</evidence>
<dbReference type="AlphaFoldDB" id="A0A238UEK5"/>
<dbReference type="RefSeq" id="WP_157730296.1">
    <property type="nucleotide sequence ID" value="NZ_LT899436.1"/>
</dbReference>
<dbReference type="OrthoDB" id="9814627at2"/>
<gene>
    <name evidence="1" type="ORF">TJEJU_4005</name>
</gene>
<sequence length="1124" mass="126834">MKKITISIFMLFMSVFIYGQELPEIVPLSPNAAEIAKYGEIPISHFTGIPNVSIPLYNIKSGSLDLPLSLSYHAGGNKVESIASWVGLGWSLTTIPSISRSIRGIADEDGGYFSKYSGKTVNELMELPEGNNLLDTYRHDLFEGTVDSEPDIFYYNIVGESGKFFYNQETETFITYPRSNTKIIRENSNFRIIDKNGVEYLFNFIETNSSSGTTQSPSVKTTWYASKIESSDKKDRIRITYQSETYLNNTQNVTVKHHKLAEKGATAGNGIPTNQGSILMRNRTVSQVPDSIIFSNGYVKFNRSSQTREDLQGAKSLKNISIYDIGDHLIQKYEFDYSYQSGGGGISGTPCYNADDFSKKWMFLDKVSQVSKDLNNKLEHVFTYDKTNIPPCRRSAAQDYWGFYNGETTNKSLTPPYYIPNVNTIYVDGAKRGVNPSKSNFGILKKITYPTKGYTEFDYENNMINGEGSIEEDPLLEYSTDEVMITGDELIDWESPLSPRATYEADFTIDNPQNEVLNNRNPNGGSIVSFVIQFPGCDISNGANNCARFMLVNTSNGQIIDVHTNGRSFYLPNGTYKIRASFNQDPANYQDFIFIAKWNIISNSGTGASPESYNRYVGGLRVKEIRDYPSASLPPLVKKYKYIEGVNSEVSSGSLFGKPNFSFTDVIQYDYNGSDPRGFSYSKQFLYLKVSSTSNMQQVTHSGSFVGYKNVIEETNDPSRTGYTEYKFSHAADEYNLINSRNETSINFSGFDNNLISANTEEENSFPYIPTESKEVYRGLLLHLLQYKKTEDRFILVNKKSFNYTDEPFKSNNILPKYSSAIKWGNNITSNETYGATNGVLYNRAQNLKQYNVLSSWYQLSGEKEINYDSNGQNPVTIETEYSYDNPNHLLTTKTSTTNSKGEVMISTTKYAHDVNDNRLITENRIAEPLEVETKKKIGNTTVALSKQKTIYSDDHNISGIYLPKNIRASKGTQPIEDRIVYHSYDSDGNPTEVSKKDGTHIVYIWGYRQTQPIAKIEGVDLSALSKTTIENLQDLSDSDDDRTLGYQGKEGDLREALDALRSLPELSKAQITTYTYDPLIGVTSITDPRGYVMYYEYDNFNRLKLIKDASGNLIQETKYNYKN</sequence>
<evidence type="ECO:0000313" key="2">
    <source>
        <dbReference type="Proteomes" id="UP000215214"/>
    </source>
</evidence>
<dbReference type="KEGG" id="tje:TJEJU_4005"/>
<dbReference type="EMBL" id="LT899436">
    <property type="protein sequence ID" value="SNR17633.1"/>
    <property type="molecule type" value="Genomic_DNA"/>
</dbReference>
<accession>A0A238UEK5</accession>
<reference evidence="1 2" key="1">
    <citation type="submission" date="2017-07" db="EMBL/GenBank/DDBJ databases">
        <authorList>
            <person name="Sun Z.S."/>
            <person name="Albrecht U."/>
            <person name="Echele G."/>
            <person name="Lee C.C."/>
        </authorList>
    </citation>
    <scope>NUCLEOTIDE SEQUENCE [LARGE SCALE GENOMIC DNA]</scope>
    <source>
        <strain evidence="2">type strain: KCTC 22618</strain>
    </source>
</reference>
<protein>
    <recommendedName>
        <fullName evidence="3">Rhs family protein</fullName>
    </recommendedName>
</protein>
<dbReference type="Gene3D" id="2.180.10.10">
    <property type="entry name" value="RHS repeat-associated core"/>
    <property type="match status" value="1"/>
</dbReference>
<keyword evidence="2" id="KW-1185">Reference proteome</keyword>